<evidence type="ECO:0000256" key="1">
    <source>
        <dbReference type="ARBA" id="ARBA00022553"/>
    </source>
</evidence>
<organism evidence="5 6">
    <name type="scientific">Hemibagrus guttatus</name>
    <dbReference type="NCBI Taxonomy" id="175788"/>
    <lineage>
        <taxon>Eukaryota</taxon>
        <taxon>Metazoa</taxon>
        <taxon>Chordata</taxon>
        <taxon>Craniata</taxon>
        <taxon>Vertebrata</taxon>
        <taxon>Euteleostomi</taxon>
        <taxon>Actinopterygii</taxon>
        <taxon>Neopterygii</taxon>
        <taxon>Teleostei</taxon>
        <taxon>Ostariophysi</taxon>
        <taxon>Siluriformes</taxon>
        <taxon>Bagridae</taxon>
        <taxon>Hemibagrus</taxon>
    </lineage>
</organism>
<feature type="compositionally biased region" description="Low complexity" evidence="2">
    <location>
        <begin position="514"/>
        <end position="531"/>
    </location>
</feature>
<feature type="region of interest" description="Disordered" evidence="2">
    <location>
        <begin position="1038"/>
        <end position="1068"/>
    </location>
</feature>
<evidence type="ECO:0000259" key="4">
    <source>
        <dbReference type="Pfam" id="PF15452"/>
    </source>
</evidence>
<feature type="domain" description="Neuronal tyrosine-phosphorylated phosphoinositide-3-kinase adapter N-terminal" evidence="3">
    <location>
        <begin position="138"/>
        <end position="584"/>
    </location>
</feature>
<keyword evidence="1" id="KW-0597">Phosphoprotein</keyword>
<feature type="region of interest" description="Disordered" evidence="2">
    <location>
        <begin position="752"/>
        <end position="779"/>
    </location>
</feature>
<dbReference type="InterPro" id="IPR039482">
    <property type="entry name" value="NYAP_N"/>
</dbReference>
<dbReference type="GO" id="GO:0043491">
    <property type="term" value="P:phosphatidylinositol 3-kinase/protein kinase B signal transduction"/>
    <property type="evidence" value="ECO:0007669"/>
    <property type="project" value="InterPro"/>
</dbReference>
<keyword evidence="6" id="KW-1185">Reference proteome</keyword>
<dbReference type="PANTHER" id="PTHR22633">
    <property type="entry name" value="NEURONAL TYROSINE-PHOSPHORYLATED PHOSPHOINOSITIDE-3-KINASE ADAPTER 2-RELATED"/>
    <property type="match status" value="1"/>
</dbReference>
<accession>A0AAE0PVQ9</accession>
<feature type="region of interest" description="Disordered" evidence="2">
    <location>
        <begin position="901"/>
        <end position="924"/>
    </location>
</feature>
<feature type="region of interest" description="Disordered" evidence="2">
    <location>
        <begin position="207"/>
        <end position="736"/>
    </location>
</feature>
<feature type="compositionally biased region" description="Acidic residues" evidence="2">
    <location>
        <begin position="216"/>
        <end position="226"/>
    </location>
</feature>
<feature type="compositionally biased region" description="Low complexity" evidence="2">
    <location>
        <begin position="678"/>
        <end position="720"/>
    </location>
</feature>
<proteinExistence type="predicted"/>
<comment type="caution">
    <text evidence="5">The sequence shown here is derived from an EMBL/GenBank/DDBJ whole genome shotgun (WGS) entry which is preliminary data.</text>
</comment>
<name>A0AAE0PVQ9_9TELE</name>
<dbReference type="Pfam" id="PF15452">
    <property type="entry name" value="NYAP_C"/>
    <property type="match status" value="1"/>
</dbReference>
<feature type="compositionally biased region" description="Basic and acidic residues" evidence="2">
    <location>
        <begin position="546"/>
        <end position="557"/>
    </location>
</feature>
<feature type="compositionally biased region" description="Basic and acidic residues" evidence="2">
    <location>
        <begin position="10"/>
        <end position="21"/>
    </location>
</feature>
<evidence type="ECO:0008006" key="7">
    <source>
        <dbReference type="Google" id="ProtNLM"/>
    </source>
</evidence>
<evidence type="ECO:0000256" key="2">
    <source>
        <dbReference type="SAM" id="MobiDB-lite"/>
    </source>
</evidence>
<dbReference type="AlphaFoldDB" id="A0AAE0PVQ9"/>
<feature type="compositionally biased region" description="Basic and acidic residues" evidence="2">
    <location>
        <begin position="636"/>
        <end position="666"/>
    </location>
</feature>
<sequence length="1078" mass="116658">MEEVRAGSCTRERENERERERRERRRRRRQGEKDGGQVEGSVFCRLVDSDTEWIIHGEATAIVTVAGRSGFEVTEVGQVARNPPFPCLSLVFYTMNSGSAQDVAVEHFLRDIERRGQRLHCAVIGCEEAPIRGDMNLLYRKSRLDWRHRDQEGKKSCKDASSATVGKVRDLASFRRHFRMGFMTMPASQDLSPHSCAAAMAPRSQSCHAVGTGEGEGLENGDDPDSDAQMPSHTGRCPPAKPKRHPSTRLSSTPQQEHSVRGGHAPPDAPPPPPPQHPPKHPEKKNAMKKSDSGELLGRKVPPQKPKRSPSTQLSFDAPPPRLPPPATPLPFQSAESTGDDEPVYIEMVGQVFTRETPGVPTPSATTPDSDSDPGEEAIYEEMKYPVADDAHQRRPPPKHERAKSSKSYTSSSVSSSSTSSLPRPSSSSPSCPLPSSKPKSAVSISHSSPLPSSSCSASSTPIPQPLSSSPHPPRAPTPFLLPGTKSESEIGSSKIPAPFPNLLQHKPPLLAFPHPKSGSSKMGSSSSPSPASLPPIIGTSSKEATGGDKEKERKEGPAPGLRARSHSTPLPPSSKSSSPYSHHHHHHHPHHRPSHYHHYRKPEKESSKTSQGTSQTSTQTQTQAKEGKSVSFLLKSDKAERERERERDRDRDRERERDRDRERDTPVTQSSSQVDMAASTAATTTTSLPSASLSSSTSSGTPSTSSASQRPPSRSVQRSHTPHTHLPAYKPPPADSPLLWTYPSAGFRRPPAYDSLRAGTPMPSLQPEGSTKAGSTHVPHAKAGFLPWDASGSGLGFTDDQAYWPMHRKLSFSHGSRETEKEEGRVWNGSTDALLRRDREDAGGSGRAGGVSGIPVRASGRIGHSESLAGANGPPGLRVMPRTGLPLPCQTFPACRNGELGRLGRSSSTSGVKQAGGDVQRQSSLPAREAFTQLQALSQAPCSPSLARAQAQTLTQAQAQFHLQQLQQHHLQLQFQHLAQLAAQAQAMPGTGSTSAGTAASTGTMGISTQRDGKLLEVIERKRCLCKEIKAHRRPDKSLCKQDSMPILPSWRKTPEPRKTGTPPCQRPQAVVWDTAI</sequence>
<reference evidence="5" key="1">
    <citation type="submission" date="2023-06" db="EMBL/GenBank/DDBJ databases">
        <title>Male Hemibagrus guttatus genome.</title>
        <authorList>
            <person name="Bian C."/>
        </authorList>
    </citation>
    <scope>NUCLEOTIDE SEQUENCE</scope>
    <source>
        <strain evidence="5">Male_cb2023</strain>
        <tissue evidence="5">Muscle</tissue>
    </source>
</reference>
<feature type="compositionally biased region" description="Low complexity" evidence="2">
    <location>
        <begin position="406"/>
        <end position="462"/>
    </location>
</feature>
<feature type="compositionally biased region" description="Basic and acidic residues" evidence="2">
    <location>
        <begin position="381"/>
        <end position="404"/>
    </location>
</feature>
<dbReference type="Proteomes" id="UP001274896">
    <property type="component" value="Unassembled WGS sequence"/>
</dbReference>
<feature type="region of interest" description="Disordered" evidence="2">
    <location>
        <begin position="1"/>
        <end position="36"/>
    </location>
</feature>
<dbReference type="InterPro" id="IPR029353">
    <property type="entry name" value="NYAP_C"/>
</dbReference>
<dbReference type="GO" id="GO:0048812">
    <property type="term" value="P:neuron projection morphogenesis"/>
    <property type="evidence" value="ECO:0007669"/>
    <property type="project" value="InterPro"/>
</dbReference>
<protein>
    <recommendedName>
        <fullName evidence="7">Neuronal tyrosine-phosphorylated phosphoinositide-3-kinase adapter 1-like</fullName>
    </recommendedName>
</protein>
<evidence type="ECO:0000313" key="6">
    <source>
        <dbReference type="Proteomes" id="UP001274896"/>
    </source>
</evidence>
<dbReference type="InterPro" id="IPR026722">
    <property type="entry name" value="NYAP1/NYAP2"/>
</dbReference>
<gene>
    <name evidence="5" type="ORF">QTP70_020199</name>
</gene>
<dbReference type="EMBL" id="JAUCMX010000027">
    <property type="protein sequence ID" value="KAK3509064.1"/>
    <property type="molecule type" value="Genomic_DNA"/>
</dbReference>
<feature type="compositionally biased region" description="Basic and acidic residues" evidence="2">
    <location>
        <begin position="280"/>
        <end position="293"/>
    </location>
</feature>
<feature type="domain" description="Neuronal tyrosine-phosphorylated phosphoinositide-3-kinase adapter C-terminal" evidence="4">
    <location>
        <begin position="781"/>
        <end position="1078"/>
    </location>
</feature>
<dbReference type="Pfam" id="PF15439">
    <property type="entry name" value="NYAP_N"/>
    <property type="match status" value="1"/>
</dbReference>
<feature type="compositionally biased region" description="Pro residues" evidence="2">
    <location>
        <begin position="267"/>
        <end position="277"/>
    </location>
</feature>
<feature type="compositionally biased region" description="Pro residues" evidence="2">
    <location>
        <begin position="318"/>
        <end position="329"/>
    </location>
</feature>
<feature type="compositionally biased region" description="Low complexity" evidence="2">
    <location>
        <begin position="609"/>
        <end position="624"/>
    </location>
</feature>
<dbReference type="PANTHER" id="PTHR22633:SF2">
    <property type="entry name" value="NEURONAL TYROSINE-PHOSPHORYLATED PHOSPHOINOSITIDE-3-KINASE ADAPTER 1"/>
    <property type="match status" value="1"/>
</dbReference>
<feature type="compositionally biased region" description="Polar residues" evidence="2">
    <location>
        <begin position="248"/>
        <end position="257"/>
    </location>
</feature>
<evidence type="ECO:0000259" key="3">
    <source>
        <dbReference type="Pfam" id="PF15439"/>
    </source>
</evidence>
<feature type="compositionally biased region" description="Acidic residues" evidence="2">
    <location>
        <begin position="370"/>
        <end position="380"/>
    </location>
</feature>
<evidence type="ECO:0000313" key="5">
    <source>
        <dbReference type="EMBL" id="KAK3509064.1"/>
    </source>
</evidence>
<feature type="compositionally biased region" description="Basic residues" evidence="2">
    <location>
        <begin position="582"/>
        <end position="602"/>
    </location>
</feature>
<feature type="compositionally biased region" description="Low complexity" evidence="2">
    <location>
        <begin position="901"/>
        <end position="912"/>
    </location>
</feature>